<organism evidence="2 3">
    <name type="scientific">Nematocida displodere</name>
    <dbReference type="NCBI Taxonomy" id="1805483"/>
    <lineage>
        <taxon>Eukaryota</taxon>
        <taxon>Fungi</taxon>
        <taxon>Fungi incertae sedis</taxon>
        <taxon>Microsporidia</taxon>
        <taxon>Nematocida</taxon>
    </lineage>
</organism>
<dbReference type="VEuPathDB" id="MicrosporidiaDB:NEDG_02051"/>
<evidence type="ECO:0000313" key="2">
    <source>
        <dbReference type="EMBL" id="OAG32300.1"/>
    </source>
</evidence>
<name>A0A177ELQ0_9MICR</name>
<comment type="caution">
    <text evidence="2">The sequence shown here is derived from an EMBL/GenBank/DDBJ whole genome shotgun (WGS) entry which is preliminary data.</text>
</comment>
<proteinExistence type="predicted"/>
<dbReference type="EMBL" id="LTDL01000006">
    <property type="protein sequence ID" value="OAG32300.1"/>
    <property type="molecule type" value="Genomic_DNA"/>
</dbReference>
<dbReference type="GeneID" id="93648401"/>
<accession>A0A177ELQ0</accession>
<dbReference type="Proteomes" id="UP000185944">
    <property type="component" value="Unassembled WGS sequence"/>
</dbReference>
<gene>
    <name evidence="2" type="ORF">NEDG_02051</name>
</gene>
<evidence type="ECO:0000256" key="1">
    <source>
        <dbReference type="SAM" id="MobiDB-lite"/>
    </source>
</evidence>
<feature type="region of interest" description="Disordered" evidence="1">
    <location>
        <begin position="1"/>
        <end position="33"/>
    </location>
</feature>
<reference evidence="2 3" key="1">
    <citation type="submission" date="2016-02" db="EMBL/GenBank/DDBJ databases">
        <title>Discovery of a natural microsporidian pathogen with a broad tissue tropism in Caenorhabditis elegans.</title>
        <authorList>
            <person name="Luallen R.J."/>
            <person name="Reinke A.W."/>
            <person name="Tong L."/>
            <person name="Botts M.R."/>
            <person name="Felix M.-A."/>
            <person name="Troemel E.R."/>
        </authorList>
    </citation>
    <scope>NUCLEOTIDE SEQUENCE [LARGE SCALE GENOMIC DNA]</scope>
    <source>
        <strain evidence="2 3">JUm2807</strain>
    </source>
</reference>
<feature type="compositionally biased region" description="Low complexity" evidence="1">
    <location>
        <begin position="108"/>
        <end position="130"/>
    </location>
</feature>
<dbReference type="AlphaFoldDB" id="A0A177ELQ0"/>
<keyword evidence="3" id="KW-1185">Reference proteome</keyword>
<evidence type="ECO:0000313" key="3">
    <source>
        <dbReference type="Proteomes" id="UP000185944"/>
    </source>
</evidence>
<dbReference type="RefSeq" id="XP_067545742.1">
    <property type="nucleotide sequence ID" value="XM_067689469.1"/>
</dbReference>
<protein>
    <submittedName>
        <fullName evidence="2">Uncharacterized protein</fullName>
    </submittedName>
</protein>
<dbReference type="OrthoDB" id="2188331at2759"/>
<feature type="region of interest" description="Disordered" evidence="1">
    <location>
        <begin position="102"/>
        <end position="143"/>
    </location>
</feature>
<sequence length="143" mass="16303">MGGFEKIKMRRKVGKTQSLAKAPPQPQADTDQSFDLAVKNTELKEEIKTLKEKQNLLMRESLQHQYLTFKIKSEAEALLAQHMVLLSQLSTTTDESIKALDLLLPTQSPRNSRSPRNPRNLRNSRNSRNPSPSPNTLKTFNFQ</sequence>